<evidence type="ECO:0000256" key="5">
    <source>
        <dbReference type="ARBA" id="ARBA00022694"/>
    </source>
</evidence>
<dbReference type="RefSeq" id="WP_089863693.1">
    <property type="nucleotide sequence ID" value="NZ_FNGL01000002.1"/>
</dbReference>
<dbReference type="EMBL" id="FNGL01000002">
    <property type="protein sequence ID" value="SDK89732.1"/>
    <property type="molecule type" value="Genomic_DNA"/>
</dbReference>
<keyword evidence="14" id="KW-1185">Reference proteome</keyword>
<keyword evidence="6" id="KW-0479">Metal-binding</keyword>
<dbReference type="GO" id="GO:0002949">
    <property type="term" value="P:tRNA threonylcarbamoyladenosine modification"/>
    <property type="evidence" value="ECO:0007669"/>
    <property type="project" value="InterPro"/>
</dbReference>
<dbReference type="GO" id="GO:0046872">
    <property type="term" value="F:metal ion binding"/>
    <property type="evidence" value="ECO:0007669"/>
    <property type="project" value="UniProtKB-KW"/>
</dbReference>
<organism evidence="11 16">
    <name type="scientific">Clostridium cochlearium</name>
    <dbReference type="NCBI Taxonomy" id="1494"/>
    <lineage>
        <taxon>Bacteria</taxon>
        <taxon>Bacillati</taxon>
        <taxon>Bacillota</taxon>
        <taxon>Clostridia</taxon>
        <taxon>Eubacteriales</taxon>
        <taxon>Clostridiaceae</taxon>
        <taxon>Clostridium</taxon>
    </lineage>
</organism>
<evidence type="ECO:0000313" key="11">
    <source>
        <dbReference type="EMBL" id="NOH15230.1"/>
    </source>
</evidence>
<gene>
    <name evidence="11" type="primary">tsaE</name>
    <name evidence="13" type="synonym">ydiB</name>
    <name evidence="11" type="ORF">HMJ28_02275</name>
    <name evidence="13" type="ORF">NCTC13028_01441</name>
    <name evidence="12" type="ORF">SAMN05216497_10265</name>
</gene>
<keyword evidence="5" id="KW-0819">tRNA processing</keyword>
<dbReference type="EMBL" id="JABFIF010000002">
    <property type="protein sequence ID" value="NOH15230.1"/>
    <property type="molecule type" value="Genomic_DNA"/>
</dbReference>
<keyword evidence="13" id="KW-0378">Hydrolase</keyword>
<reference evidence="12 14" key="1">
    <citation type="submission" date="2016-10" db="EMBL/GenBank/DDBJ databases">
        <authorList>
            <person name="Varghese N."/>
            <person name="Submissions S."/>
        </authorList>
    </citation>
    <scope>NUCLEOTIDE SEQUENCE [LARGE SCALE GENOMIC DNA]</scope>
    <source>
        <strain evidence="12 14">NLAE-zl-C224</strain>
    </source>
</reference>
<evidence type="ECO:0000313" key="16">
    <source>
        <dbReference type="Proteomes" id="UP000528432"/>
    </source>
</evidence>
<dbReference type="GO" id="GO:0005737">
    <property type="term" value="C:cytoplasm"/>
    <property type="evidence" value="ECO:0007669"/>
    <property type="project" value="UniProtKB-SubCell"/>
</dbReference>
<evidence type="ECO:0000256" key="10">
    <source>
        <dbReference type="ARBA" id="ARBA00032441"/>
    </source>
</evidence>
<comment type="similarity">
    <text evidence="2">Belongs to the TsaE family.</text>
</comment>
<dbReference type="OrthoDB" id="9815896at2"/>
<evidence type="ECO:0000256" key="2">
    <source>
        <dbReference type="ARBA" id="ARBA00007599"/>
    </source>
</evidence>
<proteinExistence type="inferred from homology"/>
<dbReference type="PANTHER" id="PTHR33540">
    <property type="entry name" value="TRNA THREONYLCARBAMOYLADENOSINE BIOSYNTHESIS PROTEIN TSAE"/>
    <property type="match status" value="1"/>
</dbReference>
<dbReference type="InterPro" id="IPR027417">
    <property type="entry name" value="P-loop_NTPase"/>
</dbReference>
<dbReference type="GO" id="GO:0016740">
    <property type="term" value="F:transferase activity"/>
    <property type="evidence" value="ECO:0007669"/>
    <property type="project" value="UniProtKB-KW"/>
</dbReference>
<dbReference type="Gene3D" id="3.40.50.300">
    <property type="entry name" value="P-loop containing nucleotide triphosphate hydrolases"/>
    <property type="match status" value="1"/>
</dbReference>
<dbReference type="GO" id="GO:0005524">
    <property type="term" value="F:ATP binding"/>
    <property type="evidence" value="ECO:0007669"/>
    <property type="project" value="UniProtKB-KW"/>
</dbReference>
<name>A0A240AZ04_CLOCO</name>
<dbReference type="PANTHER" id="PTHR33540:SF2">
    <property type="entry name" value="TRNA THREONYLCARBAMOYLADENOSINE BIOSYNTHESIS PROTEIN TSAE"/>
    <property type="match status" value="1"/>
</dbReference>
<dbReference type="SUPFAM" id="SSF52540">
    <property type="entry name" value="P-loop containing nucleoside triphosphate hydrolases"/>
    <property type="match status" value="1"/>
</dbReference>
<evidence type="ECO:0000313" key="12">
    <source>
        <dbReference type="EMBL" id="SDK89732.1"/>
    </source>
</evidence>
<dbReference type="NCBIfam" id="TIGR00150">
    <property type="entry name" value="T6A_YjeE"/>
    <property type="match status" value="1"/>
</dbReference>
<reference evidence="13 15" key="2">
    <citation type="submission" date="2018-06" db="EMBL/GenBank/DDBJ databases">
        <authorList>
            <consortium name="Pathogen Informatics"/>
            <person name="Doyle S."/>
        </authorList>
    </citation>
    <scope>NUCLEOTIDE SEQUENCE [LARGE SCALE GENOMIC DNA]</scope>
    <source>
        <strain evidence="13 15">NCTC13028</strain>
    </source>
</reference>
<dbReference type="GO" id="GO:0016787">
    <property type="term" value="F:hydrolase activity"/>
    <property type="evidence" value="ECO:0007669"/>
    <property type="project" value="UniProtKB-KW"/>
</dbReference>
<dbReference type="GeneID" id="70578025"/>
<keyword evidence="4" id="KW-0963">Cytoplasm</keyword>
<evidence type="ECO:0000313" key="14">
    <source>
        <dbReference type="Proteomes" id="UP000198811"/>
    </source>
</evidence>
<evidence type="ECO:0000256" key="7">
    <source>
        <dbReference type="ARBA" id="ARBA00022741"/>
    </source>
</evidence>
<dbReference type="AlphaFoldDB" id="A0A240AZ04"/>
<dbReference type="Proteomes" id="UP000198811">
    <property type="component" value="Unassembled WGS sequence"/>
</dbReference>
<evidence type="ECO:0000313" key="15">
    <source>
        <dbReference type="Proteomes" id="UP000250223"/>
    </source>
</evidence>
<keyword evidence="9" id="KW-0460">Magnesium</keyword>
<evidence type="ECO:0000256" key="6">
    <source>
        <dbReference type="ARBA" id="ARBA00022723"/>
    </source>
</evidence>
<dbReference type="EMBL" id="UAWC01000012">
    <property type="protein sequence ID" value="SQB34529.1"/>
    <property type="molecule type" value="Genomic_DNA"/>
</dbReference>
<dbReference type="Proteomes" id="UP000528432">
    <property type="component" value="Unassembled WGS sequence"/>
</dbReference>
<protein>
    <recommendedName>
        <fullName evidence="3">tRNA threonylcarbamoyladenosine biosynthesis protein TsaE</fullName>
    </recommendedName>
    <alternativeName>
        <fullName evidence="10">t(6)A37 threonylcarbamoyladenosine biosynthesis protein TsaE</fullName>
    </alternativeName>
</protein>
<dbReference type="STRING" id="1494.SAMN05216497_10265"/>
<evidence type="ECO:0000313" key="13">
    <source>
        <dbReference type="EMBL" id="SQB34529.1"/>
    </source>
</evidence>
<comment type="subcellular location">
    <subcellularLocation>
        <location evidence="1">Cytoplasm</location>
    </subcellularLocation>
</comment>
<evidence type="ECO:0000256" key="4">
    <source>
        <dbReference type="ARBA" id="ARBA00022490"/>
    </source>
</evidence>
<reference evidence="11 16" key="3">
    <citation type="submission" date="2020-05" db="EMBL/GenBank/DDBJ databases">
        <title>Draft genome sequence of Clostridium cochlearium strain AGROS13 isolated from a sheep dairy farm in New Zealand.</title>
        <authorList>
            <person name="Gupta T.B."/>
            <person name="Jauregui R."/>
            <person name="Risson A.N."/>
            <person name="Brightwell G."/>
            <person name="Maclean P."/>
        </authorList>
    </citation>
    <scope>NUCLEOTIDE SEQUENCE [LARGE SCALE GENOMIC DNA]</scope>
    <source>
        <strain evidence="11 16">AGROS13</strain>
    </source>
</reference>
<dbReference type="InterPro" id="IPR003442">
    <property type="entry name" value="T6A_TsaE"/>
</dbReference>
<sequence>MIFTINSIDETISLGEQIGKLANAGDIICLEGDLGTGKTHLTKGIAKGLNIDDNITSPTFNIVNEYEGRLKFYHFDVYRVNDPDEIYAIGFDEYIFSDAVTVIEWSNYIEELIPEEHMKILIEKDSKDNFNSRKITITPFGERYNYIKEISL</sequence>
<evidence type="ECO:0000256" key="3">
    <source>
        <dbReference type="ARBA" id="ARBA00019010"/>
    </source>
</evidence>
<evidence type="ECO:0000256" key="9">
    <source>
        <dbReference type="ARBA" id="ARBA00022842"/>
    </source>
</evidence>
<dbReference type="FunFam" id="3.40.50.300:FF:000777">
    <property type="entry name" value="tRNA (N6-adenosine(37)-N6)-threonylcarbamoyltransferase complex ATPase TsaE"/>
    <property type="match status" value="1"/>
</dbReference>
<evidence type="ECO:0000256" key="8">
    <source>
        <dbReference type="ARBA" id="ARBA00022840"/>
    </source>
</evidence>
<dbReference type="Pfam" id="PF02367">
    <property type="entry name" value="TsaE"/>
    <property type="match status" value="1"/>
</dbReference>
<dbReference type="Proteomes" id="UP000250223">
    <property type="component" value="Unassembled WGS sequence"/>
</dbReference>
<accession>A0A240AZ04</accession>
<keyword evidence="11" id="KW-0808">Transferase</keyword>
<keyword evidence="7" id="KW-0547">Nucleotide-binding</keyword>
<keyword evidence="8" id="KW-0067">ATP-binding</keyword>
<evidence type="ECO:0000256" key="1">
    <source>
        <dbReference type="ARBA" id="ARBA00004496"/>
    </source>
</evidence>